<dbReference type="Proteomes" id="UP000824139">
    <property type="component" value="Unassembled WGS sequence"/>
</dbReference>
<sequence length="69" mass="7731">MQIQAVNNAPNFQANYLRTAQQAVKYGSHPASSKIDIYSIDSRDKDLIEKLLVKTDLKPNRKDAAAVKE</sequence>
<reference evidence="1" key="2">
    <citation type="journal article" date="2021" name="PeerJ">
        <title>Extensive microbial diversity within the chicken gut microbiome revealed by metagenomics and culture.</title>
        <authorList>
            <person name="Gilroy R."/>
            <person name="Ravi A."/>
            <person name="Getino M."/>
            <person name="Pursley I."/>
            <person name="Horton D.L."/>
            <person name="Alikhan N.F."/>
            <person name="Baker D."/>
            <person name="Gharbi K."/>
            <person name="Hall N."/>
            <person name="Watson M."/>
            <person name="Adriaenssens E.M."/>
            <person name="Foster-Nyarko E."/>
            <person name="Jarju S."/>
            <person name="Secka A."/>
            <person name="Antonio M."/>
            <person name="Oren A."/>
            <person name="Chaudhuri R.R."/>
            <person name="La Ragione R."/>
            <person name="Hildebrand F."/>
            <person name="Pallen M.J."/>
        </authorList>
    </citation>
    <scope>NUCLEOTIDE SEQUENCE</scope>
    <source>
        <strain evidence="1">CHK152-2994</strain>
    </source>
</reference>
<dbReference type="AlphaFoldDB" id="A0A9D1K4Y7"/>
<gene>
    <name evidence="1" type="ORF">IAD41_08385</name>
</gene>
<feature type="non-terminal residue" evidence="1">
    <location>
        <position position="69"/>
    </location>
</feature>
<organism evidence="1 2">
    <name type="scientific">Candidatus Scatenecus faecavium</name>
    <dbReference type="NCBI Taxonomy" id="2840915"/>
    <lineage>
        <taxon>Bacteria</taxon>
        <taxon>Candidatus Scatenecus</taxon>
    </lineage>
</organism>
<evidence type="ECO:0000313" key="1">
    <source>
        <dbReference type="EMBL" id="HIS83603.1"/>
    </source>
</evidence>
<dbReference type="EMBL" id="DVJO01000179">
    <property type="protein sequence ID" value="HIS83603.1"/>
    <property type="molecule type" value="Genomic_DNA"/>
</dbReference>
<accession>A0A9D1K4Y7</accession>
<proteinExistence type="predicted"/>
<protein>
    <submittedName>
        <fullName evidence="1">Uncharacterized protein</fullName>
    </submittedName>
</protein>
<reference evidence="1" key="1">
    <citation type="submission" date="2020-10" db="EMBL/GenBank/DDBJ databases">
        <authorList>
            <person name="Gilroy R."/>
        </authorList>
    </citation>
    <scope>NUCLEOTIDE SEQUENCE</scope>
    <source>
        <strain evidence="1">CHK152-2994</strain>
    </source>
</reference>
<evidence type="ECO:0000313" key="2">
    <source>
        <dbReference type="Proteomes" id="UP000824139"/>
    </source>
</evidence>
<name>A0A9D1K4Y7_9BACT</name>
<comment type="caution">
    <text evidence="1">The sequence shown here is derived from an EMBL/GenBank/DDBJ whole genome shotgun (WGS) entry which is preliminary data.</text>
</comment>